<dbReference type="OrthoDB" id="3564967at2759"/>
<dbReference type="AlphaFoldDB" id="A0A8H6EM70"/>
<evidence type="ECO:0000313" key="3">
    <source>
        <dbReference type="Proteomes" id="UP000531561"/>
    </source>
</evidence>
<protein>
    <submittedName>
        <fullName evidence="2">Putative dynamin family protein</fullName>
    </submittedName>
</protein>
<proteinExistence type="predicted"/>
<keyword evidence="3" id="KW-1185">Reference proteome</keyword>
<evidence type="ECO:0000256" key="1">
    <source>
        <dbReference type="SAM" id="MobiDB-lite"/>
    </source>
</evidence>
<comment type="caution">
    <text evidence="2">The sequence shown here is derived from an EMBL/GenBank/DDBJ whole genome shotgun (WGS) entry which is preliminary data.</text>
</comment>
<feature type="region of interest" description="Disordered" evidence="1">
    <location>
        <begin position="77"/>
        <end position="102"/>
    </location>
</feature>
<name>A0A8H6EM70_9HELO</name>
<dbReference type="Proteomes" id="UP000531561">
    <property type="component" value="Unassembled WGS sequence"/>
</dbReference>
<feature type="compositionally biased region" description="Basic and acidic residues" evidence="1">
    <location>
        <begin position="445"/>
        <end position="457"/>
    </location>
</feature>
<sequence length="463" mass="52355">MAPLFSIFGSDKYIDNWIKEADLVNYNMKEYQSPIRMRVSKESDSKDVVRRMDKYKPLDNKRGDLYVLIPGHKKEKRPGLFGGGVTEHKGARTTKTPQELGKNLNMPINLNFGEQIINISVEDGEPDTYQGSRSRGDGSKEKHRPHRHRRSNDSQDNRYTSPNRQRDGHGRDRRRDQSRDTLPGKENENSRSENRRKRPELDSREKTHGRTKHREDNSESEDSGTEISRPSRRAPTVNKEITEEDLPEIDAISLASSQKPPIEKAFSVKSSIQGHRSRNSSERGIPLDDFPKTKTSSLVSSHGTSTGRKSSTKDSKQDTPLKHIPEIDARSITPSQNPHTAKMSSIKGPVSEHESRDSSERGTLLEDFPGTVASSRKTFTGSSHSLRAPSTTAQSRTSKKNDTLPPSLYNLTKKNKDLLDEEASQDGRNSTSSQHSKPKSQEVFQENRDRRRLERKNGLSHTV</sequence>
<feature type="compositionally biased region" description="Basic and acidic residues" evidence="1">
    <location>
        <begin position="164"/>
        <end position="217"/>
    </location>
</feature>
<feature type="compositionally biased region" description="Basic and acidic residues" evidence="1">
    <location>
        <begin position="350"/>
        <end position="364"/>
    </location>
</feature>
<evidence type="ECO:0000313" key="2">
    <source>
        <dbReference type="EMBL" id="KAF5877426.1"/>
    </source>
</evidence>
<feature type="compositionally biased region" description="Polar residues" evidence="1">
    <location>
        <begin position="372"/>
        <end position="396"/>
    </location>
</feature>
<dbReference type="RefSeq" id="XP_037196372.1">
    <property type="nucleotide sequence ID" value="XM_037332218.1"/>
</dbReference>
<feature type="compositionally biased region" description="Basic and acidic residues" evidence="1">
    <location>
        <begin position="311"/>
        <end position="329"/>
    </location>
</feature>
<feature type="compositionally biased region" description="Polar residues" evidence="1">
    <location>
        <begin position="332"/>
        <end position="343"/>
    </location>
</feature>
<accession>A0A8H6EM70</accession>
<dbReference type="EMBL" id="JABFCT010000003">
    <property type="protein sequence ID" value="KAF5877426.1"/>
    <property type="molecule type" value="Genomic_DNA"/>
</dbReference>
<feature type="region of interest" description="Disordered" evidence="1">
    <location>
        <begin position="124"/>
        <end position="463"/>
    </location>
</feature>
<reference evidence="2 3" key="1">
    <citation type="journal article" date="2020" name="Phytopathology">
        <title>A high-quality genome resource of Botrytis fragariae, a new and rapidly spreading fungal pathogen causing strawberry gray mold in the U.S.A.</title>
        <authorList>
            <person name="Wu Y."/>
            <person name="Saski C.A."/>
            <person name="Schnabel G."/>
            <person name="Xiao S."/>
            <person name="Hu M."/>
        </authorList>
    </citation>
    <scope>NUCLEOTIDE SEQUENCE [LARGE SCALE GENOMIC DNA]</scope>
    <source>
        <strain evidence="2 3">BVB16</strain>
    </source>
</reference>
<organism evidence="2 3">
    <name type="scientific">Botrytis fragariae</name>
    <dbReference type="NCBI Taxonomy" id="1964551"/>
    <lineage>
        <taxon>Eukaryota</taxon>
        <taxon>Fungi</taxon>
        <taxon>Dikarya</taxon>
        <taxon>Ascomycota</taxon>
        <taxon>Pezizomycotina</taxon>
        <taxon>Leotiomycetes</taxon>
        <taxon>Helotiales</taxon>
        <taxon>Sclerotiniaceae</taxon>
        <taxon>Botrytis</taxon>
    </lineage>
</organism>
<feature type="compositionally biased region" description="Basic residues" evidence="1">
    <location>
        <begin position="141"/>
        <end position="150"/>
    </location>
</feature>
<dbReference type="GeneID" id="59255910"/>
<feature type="compositionally biased region" description="Polar residues" evidence="1">
    <location>
        <begin position="293"/>
        <end position="309"/>
    </location>
</feature>
<feature type="compositionally biased region" description="Polar residues" evidence="1">
    <location>
        <begin position="426"/>
        <end position="435"/>
    </location>
</feature>
<feature type="compositionally biased region" description="Basic and acidic residues" evidence="1">
    <location>
        <begin position="279"/>
        <end position="292"/>
    </location>
</feature>
<gene>
    <name evidence="2" type="ORF">Bfra_001793</name>
</gene>